<dbReference type="AlphaFoldDB" id="A0A7X6REB5"/>
<keyword evidence="5" id="KW-0472">Membrane</keyword>
<dbReference type="InterPro" id="IPR012337">
    <property type="entry name" value="RNaseH-like_sf"/>
</dbReference>
<dbReference type="InterPro" id="IPR029024">
    <property type="entry name" value="TerB-like"/>
</dbReference>
<accession>A0A7X6REB5</accession>
<dbReference type="Gene3D" id="3.40.50.10190">
    <property type="entry name" value="BRCT domain"/>
    <property type="match status" value="1"/>
</dbReference>
<dbReference type="CDD" id="cd06127">
    <property type="entry name" value="DEDDh"/>
    <property type="match status" value="1"/>
</dbReference>
<organism evidence="8 9">
    <name type="scientific">Corynebacterium mucifaciens</name>
    <dbReference type="NCBI Taxonomy" id="57171"/>
    <lineage>
        <taxon>Bacteria</taxon>
        <taxon>Bacillati</taxon>
        <taxon>Actinomycetota</taxon>
        <taxon>Actinomycetes</taxon>
        <taxon>Mycobacteriales</taxon>
        <taxon>Corynebacteriaceae</taxon>
        <taxon>Corynebacterium</taxon>
    </lineage>
</organism>
<dbReference type="FunFam" id="3.30.420.10:FF:000045">
    <property type="entry name" value="3'-5' exonuclease DinG"/>
    <property type="match status" value="1"/>
</dbReference>
<dbReference type="SUPFAM" id="SSF52113">
    <property type="entry name" value="BRCT domain"/>
    <property type="match status" value="1"/>
</dbReference>
<keyword evidence="1" id="KW-0540">Nuclease</keyword>
<keyword evidence="5" id="KW-0812">Transmembrane</keyword>
<evidence type="ECO:0000256" key="1">
    <source>
        <dbReference type="ARBA" id="ARBA00022722"/>
    </source>
</evidence>
<dbReference type="GO" id="GO:0005829">
    <property type="term" value="C:cytosol"/>
    <property type="evidence" value="ECO:0007669"/>
    <property type="project" value="TreeGrafter"/>
</dbReference>
<sequence length="671" mass="71899">MDPQPGHPNHTNHHAGFAVVDLETTGVMLHDRIVEIGVVLLRPDLTVERTWETLIQPERDIPNSYIHKITATDVVDAPAFRDVAAYLGSLLHGRALVAHNAPFERRFLTHEFERAKAENGLTQLWVDTMTLSNQHLGVKKLEQALAVAQIHNPLAHSALADAQATAELLRYFRACHDVALTGFPTAVFLAPAAEPRILPRGTSSGWSGQLSRTLPATGTKDEEAYRAELTCALVDRHISRTEMRQLEQAAIASGLDADDVDAINEEFTRQLVVEAWSDGVITAEERTELLAVADALSVDPALMHSLLDEPQAGTAPGQFTLHPGDRIALTGAMDIARDVWVQRATAAGLEVGDVTRKCVLLVAANPDSMSGKAQKARKYGIPVVGETKFAQLLGTIDNEPVSEQPAASELLADSARIELPEQFSWLSPEHVSTTGAPSSQIAAAWIALHPTRPLHEMAENLKPHHVPEATGRGIDRYLAVWSLEHPEMLRVSANDLLQLAGVGPKRRSQLVEMVVDLAVDGVPEGPAQQTGAAKAAAAETQPVLGQRQASTASLPEVEPPAPAPSDPTPEELLAAASAPRYTPVPVPSSLSVPALTDPAPAPVKRPKATKVFKWSAVLGMLCFFLFGLCIETFDPDAESLPAGVFALGAFFGGLTAAISGVLALFNLLRGK</sequence>
<feature type="domain" description="Exonuclease" evidence="6">
    <location>
        <begin position="16"/>
        <end position="178"/>
    </location>
</feature>
<protein>
    <submittedName>
        <fullName evidence="7">DNA polymerase III epsilon subunit-like protein</fullName>
    </submittedName>
</protein>
<dbReference type="InterPro" id="IPR036420">
    <property type="entry name" value="BRCT_dom_sf"/>
</dbReference>
<evidence type="ECO:0000313" key="8">
    <source>
        <dbReference type="EMBL" id="NKY68536.1"/>
    </source>
</evidence>
<evidence type="ECO:0000256" key="4">
    <source>
        <dbReference type="SAM" id="MobiDB-lite"/>
    </source>
</evidence>
<dbReference type="InterPro" id="IPR013520">
    <property type="entry name" value="Ribonucl_H"/>
</dbReference>
<dbReference type="Pfam" id="PF00929">
    <property type="entry name" value="RNase_T"/>
    <property type="match status" value="1"/>
</dbReference>
<dbReference type="GO" id="GO:0003676">
    <property type="term" value="F:nucleic acid binding"/>
    <property type="evidence" value="ECO:0007669"/>
    <property type="project" value="InterPro"/>
</dbReference>
<name>A0A7X6REB5_9CORY</name>
<keyword evidence="2" id="KW-0378">Hydrolase</keyword>
<dbReference type="SUPFAM" id="SSF158682">
    <property type="entry name" value="TerB-like"/>
    <property type="match status" value="1"/>
</dbReference>
<comment type="caution">
    <text evidence="8">The sequence shown here is derived from an EMBL/GenBank/DDBJ whole genome shotgun (WGS) entry which is preliminary data.</text>
</comment>
<keyword evidence="3" id="KW-0269">Exonuclease</keyword>
<dbReference type="Gene3D" id="3.30.420.10">
    <property type="entry name" value="Ribonuclease H-like superfamily/Ribonuclease H"/>
    <property type="match status" value="1"/>
</dbReference>
<dbReference type="RefSeq" id="WP_168684108.1">
    <property type="nucleotide sequence ID" value="NZ_JAAXPF010000003.1"/>
</dbReference>
<feature type="compositionally biased region" description="Pro residues" evidence="4">
    <location>
        <begin position="557"/>
        <end position="567"/>
    </location>
</feature>
<evidence type="ECO:0000256" key="5">
    <source>
        <dbReference type="SAM" id="Phobius"/>
    </source>
</evidence>
<evidence type="ECO:0000259" key="6">
    <source>
        <dbReference type="SMART" id="SM00479"/>
    </source>
</evidence>
<dbReference type="PANTHER" id="PTHR30231">
    <property type="entry name" value="DNA POLYMERASE III SUBUNIT EPSILON"/>
    <property type="match status" value="1"/>
</dbReference>
<dbReference type="InterPro" id="IPR036397">
    <property type="entry name" value="RNaseH_sf"/>
</dbReference>
<dbReference type="EMBL" id="JAAXPF010000003">
    <property type="protein sequence ID" value="NKY68536.1"/>
    <property type="molecule type" value="Genomic_DNA"/>
</dbReference>
<keyword evidence="5" id="KW-1133">Transmembrane helix</keyword>
<evidence type="ECO:0000313" key="7">
    <source>
        <dbReference type="EMBL" id="MET3944992.1"/>
    </source>
</evidence>
<dbReference type="SUPFAM" id="SSF53098">
    <property type="entry name" value="Ribonuclease H-like"/>
    <property type="match status" value="1"/>
</dbReference>
<dbReference type="Proteomes" id="UP001549139">
    <property type="component" value="Unassembled WGS sequence"/>
</dbReference>
<keyword evidence="10" id="KW-1185">Reference proteome</keyword>
<dbReference type="Proteomes" id="UP000554284">
    <property type="component" value="Unassembled WGS sequence"/>
</dbReference>
<gene>
    <name evidence="8" type="ORF">HF989_04005</name>
    <name evidence="7" type="ORF">JOF50_001791</name>
</gene>
<evidence type="ECO:0000256" key="2">
    <source>
        <dbReference type="ARBA" id="ARBA00022801"/>
    </source>
</evidence>
<reference evidence="8 9" key="1">
    <citation type="submission" date="2020-04" db="EMBL/GenBank/DDBJ databases">
        <title>MicrobeNet Type strains.</title>
        <authorList>
            <person name="Nicholson A.C."/>
        </authorList>
    </citation>
    <scope>NUCLEOTIDE SEQUENCE [LARGE SCALE GENOMIC DNA]</scope>
    <source>
        <strain evidence="8 9">ATCC 700355</strain>
    </source>
</reference>
<feature type="region of interest" description="Disordered" evidence="4">
    <location>
        <begin position="526"/>
        <end position="570"/>
    </location>
</feature>
<feature type="transmembrane region" description="Helical" evidence="5">
    <location>
        <begin position="614"/>
        <end position="633"/>
    </location>
</feature>
<dbReference type="SMART" id="SM00479">
    <property type="entry name" value="EXOIII"/>
    <property type="match status" value="1"/>
</dbReference>
<reference evidence="7 10" key="2">
    <citation type="submission" date="2024-06" db="EMBL/GenBank/DDBJ databases">
        <title>Sequencing the genomes of 1000 actinobacteria strains.</title>
        <authorList>
            <person name="Klenk H.-P."/>
        </authorList>
    </citation>
    <scope>NUCLEOTIDE SEQUENCE [LARGE SCALE GENOMIC DNA]</scope>
    <source>
        <strain evidence="7 10">DSM 44265</strain>
    </source>
</reference>
<dbReference type="GO" id="GO:0008408">
    <property type="term" value="F:3'-5' exonuclease activity"/>
    <property type="evidence" value="ECO:0007669"/>
    <property type="project" value="TreeGrafter"/>
</dbReference>
<evidence type="ECO:0000256" key="3">
    <source>
        <dbReference type="ARBA" id="ARBA00022839"/>
    </source>
</evidence>
<evidence type="ECO:0000313" key="10">
    <source>
        <dbReference type="Proteomes" id="UP001549139"/>
    </source>
</evidence>
<dbReference type="PANTHER" id="PTHR30231:SF4">
    <property type="entry name" value="PROTEIN NEN2"/>
    <property type="match status" value="1"/>
</dbReference>
<evidence type="ECO:0000313" key="9">
    <source>
        <dbReference type="Proteomes" id="UP000554284"/>
    </source>
</evidence>
<dbReference type="EMBL" id="JBEPNZ010000001">
    <property type="protein sequence ID" value="MET3944992.1"/>
    <property type="molecule type" value="Genomic_DNA"/>
</dbReference>
<proteinExistence type="predicted"/>
<feature type="transmembrane region" description="Helical" evidence="5">
    <location>
        <begin position="645"/>
        <end position="668"/>
    </location>
</feature>